<dbReference type="InterPro" id="IPR043138">
    <property type="entry name" value="GGT_lsub"/>
</dbReference>
<organism evidence="1 2">
    <name type="scientific">Pieris macdunnoughi</name>
    <dbReference type="NCBI Taxonomy" id="345717"/>
    <lineage>
        <taxon>Eukaryota</taxon>
        <taxon>Metazoa</taxon>
        <taxon>Ecdysozoa</taxon>
        <taxon>Arthropoda</taxon>
        <taxon>Hexapoda</taxon>
        <taxon>Insecta</taxon>
        <taxon>Pterygota</taxon>
        <taxon>Neoptera</taxon>
        <taxon>Endopterygota</taxon>
        <taxon>Lepidoptera</taxon>
        <taxon>Glossata</taxon>
        <taxon>Ditrysia</taxon>
        <taxon>Papilionoidea</taxon>
        <taxon>Pieridae</taxon>
        <taxon>Pierinae</taxon>
        <taxon>Pieris</taxon>
    </lineage>
</organism>
<dbReference type="AlphaFoldDB" id="A0A821PSE8"/>
<dbReference type="InterPro" id="IPR029055">
    <property type="entry name" value="Ntn_hydrolases_N"/>
</dbReference>
<sequence length="529" mass="57655">MDVSVMAPNAMVVTPHHLATQTAIMILRQGGTAIEAMVAAAATISVVYPHMNSIGGDSFWLILPPNGDPVAIDASGPAGSLADLNFFQGINKIPDKGPKSAITVAGTVAGWEAALRYLTESGYQPMPVANLLSDAIAYSEHGFPISSSQAKANEIFKTRLTNFTQYFKDVFYPAGRVLKTGDLLYQKNLANTFKDLANNGLDSFYRGTVAQSIVEDMQTLGMPITESDLFNYNTTRCRPLRLKHSHGELLNLPPPTQGILSLSILGMLDDLHIDGKHEGEFIHAAVEATKQAFKLRDTYVTDPRYMTVSAQSLLSKSNISEMASRIDLERASSEGNGDGPGDTIWMGIMDKEGFSVSFIQSIFHEYGSGVVLPKTGILWQNRGVSFNLNPGSLRFIEPGKKPFHTLNPAAAILNDGRVMLYGTRGGDGQPQTQTAIFHRYVVQGKNLQQSVYDPRWAYGPLTMDPTSILRLENRFSQETINYLKDRGHVMAMLPAFSEMVGQAGALVRHTNGVLEGAWDVRSNGFAAGF</sequence>
<dbReference type="EMBL" id="CAJOBZ010000007">
    <property type="protein sequence ID" value="CAF4813338.1"/>
    <property type="molecule type" value="Genomic_DNA"/>
</dbReference>
<dbReference type="PRINTS" id="PR01210">
    <property type="entry name" value="GGTRANSPTASE"/>
</dbReference>
<name>A0A821PSE8_9NEOP</name>
<dbReference type="Gene3D" id="1.10.246.130">
    <property type="match status" value="1"/>
</dbReference>
<evidence type="ECO:0000313" key="1">
    <source>
        <dbReference type="EMBL" id="CAF4813338.1"/>
    </source>
</evidence>
<proteinExistence type="predicted"/>
<dbReference type="Proteomes" id="UP000663880">
    <property type="component" value="Unassembled WGS sequence"/>
</dbReference>
<evidence type="ECO:0008006" key="3">
    <source>
        <dbReference type="Google" id="ProtNLM"/>
    </source>
</evidence>
<dbReference type="OrthoDB" id="2015213at2759"/>
<evidence type="ECO:0000313" key="2">
    <source>
        <dbReference type="Proteomes" id="UP000663880"/>
    </source>
</evidence>
<keyword evidence="2" id="KW-1185">Reference proteome</keyword>
<dbReference type="InterPro" id="IPR052896">
    <property type="entry name" value="GGT-like_enzyme"/>
</dbReference>
<dbReference type="PANTHER" id="PTHR43881">
    <property type="entry name" value="GAMMA-GLUTAMYLTRANSPEPTIDASE (AFU_ORTHOLOGUE AFUA_4G13580)"/>
    <property type="match status" value="1"/>
</dbReference>
<reference evidence="1" key="1">
    <citation type="submission" date="2021-02" db="EMBL/GenBank/DDBJ databases">
        <authorList>
            <person name="Steward A R."/>
        </authorList>
    </citation>
    <scope>NUCLEOTIDE SEQUENCE</scope>
</reference>
<dbReference type="InterPro" id="IPR043137">
    <property type="entry name" value="GGT_ssub_C"/>
</dbReference>
<dbReference type="SUPFAM" id="SSF56235">
    <property type="entry name" value="N-terminal nucleophile aminohydrolases (Ntn hydrolases)"/>
    <property type="match status" value="1"/>
</dbReference>
<gene>
    <name evidence="1" type="ORF">PMACD_LOCUS4178</name>
</gene>
<accession>A0A821PSE8</accession>
<dbReference type="PANTHER" id="PTHR43881:SF5">
    <property type="entry name" value="GAMMA-GLUTAMYLTRANSPEPTIDASE"/>
    <property type="match status" value="1"/>
</dbReference>
<dbReference type="Gene3D" id="3.60.20.40">
    <property type="match status" value="1"/>
</dbReference>
<protein>
    <recommendedName>
        <fullName evidence="3">Gamma-glutamyltransferase</fullName>
    </recommendedName>
</protein>
<dbReference type="Pfam" id="PF01019">
    <property type="entry name" value="G_glu_transpept"/>
    <property type="match status" value="1"/>
</dbReference>
<comment type="caution">
    <text evidence="1">The sequence shown here is derived from an EMBL/GenBank/DDBJ whole genome shotgun (WGS) entry which is preliminary data.</text>
</comment>